<sequence>MGGNPRASGHTVRLHETYEQLGGKSMQDWDIRCDVVVVGSGGGALTGAYTAAANGLDTVVLEKTAVFGGTSSYSGASLWLPGSAVQERAGLDDSTDMARTYLRALLGDAEADRQEAYVTTAPAVVEFLERDPHLEFEYQPFPDYFDAPGRMDAGRSIIPVDLPSVAAGEVRKLVRPAPIVDRAGQPHPDETLIAGRALIGRLLLALQGTGRADLRTRTAVTRLLTENDRVVGVEATDADGRTLRVRAERGVLLAAGGIEGSDEMRAAHGTPGKAQWSMGPAGANTGDMIRAAVELGADTALLDQAWFCPGVELPDGSGAFMVCVRGGILVDASGNRYLNESLPYDRFGRAMIARGESALPSYLIFDSSEGGPVLPAMSIPEASAGDHFAAGTWVSADTIEELADKIGVDAATLGATVERFNGFAEGGVDEDFARGEDPYDTFFCPPRELPNVALPPIATGPFHAARIVLSDLGTKGGVRTDADARVLTADGNPIEGLYAAGNTSASVSGSIYPGPGVPLGTAMTFSYRAVHHMIGTDQDR</sequence>
<organism evidence="6 7">
    <name type="scientific">Gordonia rubripertincta NBRC 101908</name>
    <dbReference type="NCBI Taxonomy" id="1077975"/>
    <lineage>
        <taxon>Bacteria</taxon>
        <taxon>Bacillati</taxon>
        <taxon>Actinomycetota</taxon>
        <taxon>Actinomycetes</taxon>
        <taxon>Mycobacteriales</taxon>
        <taxon>Gordoniaceae</taxon>
        <taxon>Gordonia</taxon>
    </lineage>
</organism>
<name>A0ABQ0HU47_GORRU</name>
<dbReference type="Gene3D" id="3.50.50.60">
    <property type="entry name" value="FAD/NAD(P)-binding domain"/>
    <property type="match status" value="2"/>
</dbReference>
<keyword evidence="7" id="KW-1185">Reference proteome</keyword>
<dbReference type="InterPro" id="IPR003953">
    <property type="entry name" value="FAD-dep_OxRdtase_2_FAD-bd"/>
</dbReference>
<dbReference type="Proteomes" id="UP000010744">
    <property type="component" value="Unassembled WGS sequence"/>
</dbReference>
<evidence type="ECO:0000256" key="2">
    <source>
        <dbReference type="ARBA" id="ARBA00022630"/>
    </source>
</evidence>
<accession>A0ABQ0HU47</accession>
<keyword evidence="3" id="KW-0274">FAD</keyword>
<dbReference type="Pfam" id="PF00890">
    <property type="entry name" value="FAD_binding_2"/>
    <property type="match status" value="1"/>
</dbReference>
<proteinExistence type="predicted"/>
<evidence type="ECO:0000256" key="3">
    <source>
        <dbReference type="ARBA" id="ARBA00022827"/>
    </source>
</evidence>
<comment type="caution">
    <text evidence="6">The sequence shown here is derived from an EMBL/GenBank/DDBJ whole genome shotgun (WGS) entry which is preliminary data.</text>
</comment>
<evidence type="ECO:0000313" key="6">
    <source>
        <dbReference type="EMBL" id="GAB85796.1"/>
    </source>
</evidence>
<comment type="cofactor">
    <cofactor evidence="1">
        <name>FAD</name>
        <dbReference type="ChEBI" id="CHEBI:57692"/>
    </cofactor>
</comment>
<keyword evidence="4" id="KW-0560">Oxidoreductase</keyword>
<protein>
    <submittedName>
        <fullName evidence="6">3-ketosteroid delta(1)-dehydrogenase KstD</fullName>
    </submittedName>
</protein>
<reference evidence="6 7" key="1">
    <citation type="submission" date="2012-08" db="EMBL/GenBank/DDBJ databases">
        <title>Whole genome shotgun sequence of Gordonia rubripertincta NBRC 101908.</title>
        <authorList>
            <person name="Takarada H."/>
            <person name="Hosoyama A."/>
            <person name="Tsuchikane K."/>
            <person name="Katsumata H."/>
            <person name="Baba S."/>
            <person name="Ohji S."/>
            <person name="Yamazaki S."/>
            <person name="Fujita N."/>
        </authorList>
    </citation>
    <scope>NUCLEOTIDE SEQUENCE [LARGE SCALE GENOMIC DNA]</scope>
    <source>
        <strain evidence="6 7">NBRC 101908</strain>
    </source>
</reference>
<evidence type="ECO:0000313" key="7">
    <source>
        <dbReference type="Proteomes" id="UP000010744"/>
    </source>
</evidence>
<dbReference type="PANTHER" id="PTHR43400:SF10">
    <property type="entry name" value="3-OXOSTEROID 1-DEHYDROGENASE"/>
    <property type="match status" value="1"/>
</dbReference>
<dbReference type="EMBL" id="BAHB01000065">
    <property type="protein sequence ID" value="GAB85796.1"/>
    <property type="molecule type" value="Genomic_DNA"/>
</dbReference>
<dbReference type="InterPro" id="IPR050315">
    <property type="entry name" value="FAD-oxidoreductase_2"/>
</dbReference>
<dbReference type="SUPFAM" id="SSF56425">
    <property type="entry name" value="Succinate dehydrogenase/fumarate reductase flavoprotein, catalytic domain"/>
    <property type="match status" value="1"/>
</dbReference>
<gene>
    <name evidence="6" type="primary">kstD</name>
    <name evidence="6" type="ORF">GORBP_065_01260</name>
</gene>
<keyword evidence="2" id="KW-0285">Flavoprotein</keyword>
<dbReference type="InterPro" id="IPR027477">
    <property type="entry name" value="Succ_DH/fumarate_Rdtase_cat_sf"/>
</dbReference>
<dbReference type="InterPro" id="IPR036188">
    <property type="entry name" value="FAD/NAD-bd_sf"/>
</dbReference>
<evidence type="ECO:0000256" key="1">
    <source>
        <dbReference type="ARBA" id="ARBA00001974"/>
    </source>
</evidence>
<feature type="domain" description="FAD-dependent oxidoreductase 2 FAD-binding" evidence="5">
    <location>
        <begin position="34"/>
        <end position="519"/>
    </location>
</feature>
<evidence type="ECO:0000259" key="5">
    <source>
        <dbReference type="Pfam" id="PF00890"/>
    </source>
</evidence>
<dbReference type="SUPFAM" id="SSF51905">
    <property type="entry name" value="FAD/NAD(P)-binding domain"/>
    <property type="match status" value="1"/>
</dbReference>
<dbReference type="PANTHER" id="PTHR43400">
    <property type="entry name" value="FUMARATE REDUCTASE"/>
    <property type="match status" value="1"/>
</dbReference>
<evidence type="ECO:0000256" key="4">
    <source>
        <dbReference type="ARBA" id="ARBA00023002"/>
    </source>
</evidence>